<dbReference type="GO" id="GO:0005886">
    <property type="term" value="C:plasma membrane"/>
    <property type="evidence" value="ECO:0007669"/>
    <property type="project" value="UniProtKB-SubCell"/>
</dbReference>
<evidence type="ECO:0000313" key="8">
    <source>
        <dbReference type="Proteomes" id="UP000266313"/>
    </source>
</evidence>
<dbReference type="OrthoDB" id="5566440at2"/>
<name>A0A250KVT0_9GAMM</name>
<dbReference type="Proteomes" id="UP000266313">
    <property type="component" value="Chromosome"/>
</dbReference>
<proteinExistence type="inferred from homology"/>
<evidence type="ECO:0000256" key="1">
    <source>
        <dbReference type="ARBA" id="ARBA00004141"/>
    </source>
</evidence>
<evidence type="ECO:0000256" key="6">
    <source>
        <dbReference type="RuleBase" id="RU363041"/>
    </source>
</evidence>
<evidence type="ECO:0000256" key="5">
    <source>
        <dbReference type="ARBA" id="ARBA00023136"/>
    </source>
</evidence>
<comment type="similarity">
    <text evidence="2 6">Belongs to the 4-toluene sulfonate uptake permease (TSUP) (TC 2.A.102) family.</text>
</comment>
<sequence length="242" mass="26861">MSVDILLTVIATAIVQSIFGAGVLLFGTPILLLLGYEFVDVLIVLLPISIAINLLQIAKHHAHIDFVFYRNVLFLTLPPIALFLFLVTHTRINIGLMIGLFLLLIALKEYSPSVTRAINALMKFEKAYFATMGVIHGLSNLGGSLLTALVHHKDYEKDVARVTVAASYATFAVVQILTLWLFSRSQIDVRFAENAIYLVVGALVFLLTDEMLYTHIEQARYRRVFAGFLAIAGIVLMIRALN</sequence>
<feature type="transmembrane region" description="Helical" evidence="6">
    <location>
        <begin position="92"/>
        <end position="107"/>
    </location>
</feature>
<keyword evidence="8" id="KW-1185">Reference proteome</keyword>
<keyword evidence="4 6" id="KW-1133">Transmembrane helix</keyword>
<dbReference type="AlphaFoldDB" id="A0A250KVT0"/>
<dbReference type="EMBL" id="AP017928">
    <property type="protein sequence ID" value="BBA35091.1"/>
    <property type="molecule type" value="Genomic_DNA"/>
</dbReference>
<feature type="transmembrane region" description="Helical" evidence="6">
    <location>
        <begin position="224"/>
        <end position="241"/>
    </location>
</feature>
<evidence type="ECO:0000256" key="3">
    <source>
        <dbReference type="ARBA" id="ARBA00022692"/>
    </source>
</evidence>
<evidence type="ECO:0000313" key="7">
    <source>
        <dbReference type="EMBL" id="BBA35091.1"/>
    </source>
</evidence>
<dbReference type="RefSeq" id="WP_119630359.1">
    <property type="nucleotide sequence ID" value="NZ_AP017928.1"/>
</dbReference>
<dbReference type="KEGG" id="mmai:sS8_3148"/>
<feature type="transmembrane region" description="Helical" evidence="6">
    <location>
        <begin position="162"/>
        <end position="182"/>
    </location>
</feature>
<reference evidence="7 8" key="1">
    <citation type="submission" date="2016-12" db="EMBL/GenBank/DDBJ databases">
        <title>Genome sequencing of Methylocaldum marinum.</title>
        <authorList>
            <person name="Takeuchi M."/>
            <person name="Kamagata Y."/>
            <person name="Hiraoka S."/>
            <person name="Oshima K."/>
            <person name="Hattori M."/>
            <person name="Iwasaki W."/>
        </authorList>
    </citation>
    <scope>NUCLEOTIDE SEQUENCE [LARGE SCALE GENOMIC DNA]</scope>
    <source>
        <strain evidence="7 8">S8</strain>
    </source>
</reference>
<evidence type="ECO:0000256" key="2">
    <source>
        <dbReference type="ARBA" id="ARBA00009142"/>
    </source>
</evidence>
<keyword evidence="5 6" id="KW-0472">Membrane</keyword>
<comment type="subcellular location">
    <subcellularLocation>
        <location evidence="6">Cell membrane</location>
        <topology evidence="6">Multi-pass membrane protein</topology>
    </subcellularLocation>
    <subcellularLocation>
        <location evidence="1">Membrane</location>
        <topology evidence="1">Multi-pass membrane protein</topology>
    </subcellularLocation>
</comment>
<keyword evidence="3 6" id="KW-0812">Transmembrane</keyword>
<gene>
    <name evidence="7" type="ORF">sS8_3148</name>
</gene>
<organism evidence="7 8">
    <name type="scientific">Methylocaldum marinum</name>
    <dbReference type="NCBI Taxonomy" id="1432792"/>
    <lineage>
        <taxon>Bacteria</taxon>
        <taxon>Pseudomonadati</taxon>
        <taxon>Pseudomonadota</taxon>
        <taxon>Gammaproteobacteria</taxon>
        <taxon>Methylococcales</taxon>
        <taxon>Methylococcaceae</taxon>
        <taxon>Methylocaldum</taxon>
    </lineage>
</organism>
<keyword evidence="6" id="KW-1003">Cell membrane</keyword>
<evidence type="ECO:0000256" key="4">
    <source>
        <dbReference type="ARBA" id="ARBA00022989"/>
    </source>
</evidence>
<dbReference type="Pfam" id="PF01925">
    <property type="entry name" value="TauE"/>
    <property type="match status" value="1"/>
</dbReference>
<feature type="transmembrane region" description="Helical" evidence="6">
    <location>
        <begin position="127"/>
        <end position="150"/>
    </location>
</feature>
<accession>A0A250KVT0</accession>
<feature type="transmembrane region" description="Helical" evidence="6">
    <location>
        <begin position="194"/>
        <end position="212"/>
    </location>
</feature>
<protein>
    <recommendedName>
        <fullName evidence="6">Probable membrane transporter protein</fullName>
    </recommendedName>
</protein>
<feature type="transmembrane region" description="Helical" evidence="6">
    <location>
        <begin position="67"/>
        <end position="86"/>
    </location>
</feature>
<dbReference type="InterPro" id="IPR002781">
    <property type="entry name" value="TM_pro_TauE-like"/>
</dbReference>
<feature type="transmembrane region" description="Helical" evidence="6">
    <location>
        <begin position="30"/>
        <end position="55"/>
    </location>
</feature>